<dbReference type="GO" id="GO:0005874">
    <property type="term" value="C:microtubule"/>
    <property type="evidence" value="ECO:0007669"/>
    <property type="project" value="UniProtKB-KW"/>
</dbReference>
<feature type="domain" description="Gamma tubulin complex component protein N-terminal" evidence="2">
    <location>
        <begin position="174"/>
        <end position="326"/>
    </location>
</feature>
<name>A0A9K3CXC1_9EUKA</name>
<dbReference type="InterPro" id="IPR041470">
    <property type="entry name" value="GCP_N"/>
</dbReference>
<evidence type="ECO:0000313" key="4">
    <source>
        <dbReference type="Proteomes" id="UP000265618"/>
    </source>
</evidence>
<sequence length="329" mass="34878">MEVLTLIRRLITSFHPSSDPTLGEGEGEGGRGVLGDAQRQALERLVLRILATPMPGQMATDVSYVGEQVSSTLASGSSVRALTYQRLQADLEKRMPPSDLSSILSVMLKLSRRRPGLQVHAPSALSGLGTVSAPSPVQAPVQASRLVRVSAEKGEGERERQRKGTSFEDEAGLVQELVHLLLGVSARRLSLVHTSTGPPMLQPASIPPLLPAGVVGMMRAIGSLAGLFRSVREEAESPTSHTGLVRQSISDACADVVADFLTSITALETRIQSPSGLSLSDLHYWASVRQPQMAALVALLHTVKSQHGISILDTLSEAALGGNPVMVNQ</sequence>
<dbReference type="Proteomes" id="UP000265618">
    <property type="component" value="Unassembled WGS sequence"/>
</dbReference>
<protein>
    <recommendedName>
        <fullName evidence="2">Gamma tubulin complex component protein N-terminal domain-containing protein</fullName>
    </recommendedName>
</protein>
<feature type="non-terminal residue" evidence="3">
    <location>
        <position position="1"/>
    </location>
</feature>
<keyword evidence="1" id="KW-0493">Microtubule</keyword>
<dbReference type="Pfam" id="PF17681">
    <property type="entry name" value="GCP_N_terminal"/>
    <property type="match status" value="1"/>
</dbReference>
<dbReference type="EMBL" id="BDIP01001743">
    <property type="protein sequence ID" value="GIQ85053.1"/>
    <property type="molecule type" value="Genomic_DNA"/>
</dbReference>
<dbReference type="AlphaFoldDB" id="A0A9K3CXC1"/>
<gene>
    <name evidence="3" type="ORF">KIPB_006663</name>
</gene>
<comment type="caution">
    <text evidence="3">The sequence shown here is derived from an EMBL/GenBank/DDBJ whole genome shotgun (WGS) entry which is preliminary data.</text>
</comment>
<reference evidence="3 4" key="1">
    <citation type="journal article" date="2018" name="PLoS ONE">
        <title>The draft genome of Kipferlia bialata reveals reductive genome evolution in fornicate parasites.</title>
        <authorList>
            <person name="Tanifuji G."/>
            <person name="Takabayashi S."/>
            <person name="Kume K."/>
            <person name="Takagi M."/>
            <person name="Nakayama T."/>
            <person name="Kamikawa R."/>
            <person name="Inagaki Y."/>
            <person name="Hashimoto T."/>
        </authorList>
    </citation>
    <scope>NUCLEOTIDE SEQUENCE [LARGE SCALE GENOMIC DNA]</scope>
    <source>
        <strain evidence="3">NY0173</strain>
    </source>
</reference>
<accession>A0A9K3CXC1</accession>
<evidence type="ECO:0000259" key="2">
    <source>
        <dbReference type="Pfam" id="PF17681"/>
    </source>
</evidence>
<keyword evidence="4" id="KW-1185">Reference proteome</keyword>
<evidence type="ECO:0000313" key="3">
    <source>
        <dbReference type="EMBL" id="GIQ85053.1"/>
    </source>
</evidence>
<organism evidence="3 4">
    <name type="scientific">Kipferlia bialata</name>
    <dbReference type="NCBI Taxonomy" id="797122"/>
    <lineage>
        <taxon>Eukaryota</taxon>
        <taxon>Metamonada</taxon>
        <taxon>Carpediemonas-like organisms</taxon>
        <taxon>Kipferlia</taxon>
    </lineage>
</organism>
<evidence type="ECO:0000256" key="1">
    <source>
        <dbReference type="ARBA" id="ARBA00022701"/>
    </source>
</evidence>
<proteinExistence type="predicted"/>